<dbReference type="GO" id="GO:0032934">
    <property type="term" value="F:sterol binding"/>
    <property type="evidence" value="ECO:0007669"/>
    <property type="project" value="InterPro"/>
</dbReference>
<evidence type="ECO:0000313" key="10">
    <source>
        <dbReference type="EMBL" id="KEY70980.1"/>
    </source>
</evidence>
<dbReference type="OrthoDB" id="6409159at2759"/>
<dbReference type="Gene3D" id="2.60.40.770">
    <property type="match status" value="1"/>
</dbReference>
<sequence>MKFLAALTFVSACLAPAAAFKREISPRQVANDDRKIPGDSPLELCPGDHDKDLVTIDSVDLVPNPPKPGQELVIKAKGTVREEIEKGSYVLLTVKYGLIRLISTKADLCEQINNVDLECPVKPGVLEVEKSVDIPAEIPPGKYTVLADVYNSEDVQITCLTATVSFARGGKSIFDNGLFSNEL</sequence>
<dbReference type="InterPro" id="IPR033917">
    <property type="entry name" value="ML_PG-PI_TP"/>
</dbReference>
<dbReference type="GO" id="GO:0032366">
    <property type="term" value="P:intracellular sterol transport"/>
    <property type="evidence" value="ECO:0007669"/>
    <property type="project" value="InterPro"/>
</dbReference>
<comment type="subunit">
    <text evidence="3">Monomer.</text>
</comment>
<evidence type="ECO:0000313" key="11">
    <source>
        <dbReference type="Proteomes" id="UP000028045"/>
    </source>
</evidence>
<dbReference type="InterPro" id="IPR039670">
    <property type="entry name" value="NPC2-like"/>
</dbReference>
<dbReference type="FunFam" id="2.60.40.770:FF:000004">
    <property type="entry name" value="Phosphatidylglycerol/phosphatidylinositol transfer protein"/>
    <property type="match status" value="1"/>
</dbReference>
<reference evidence="10 11" key="1">
    <citation type="journal article" date="2014" name="BMC Genomics">
        <title>Comparative genome sequencing reveals chemotype-specific gene clusters in the toxigenic black mold Stachybotrys.</title>
        <authorList>
            <person name="Semeiks J."/>
            <person name="Borek D."/>
            <person name="Otwinowski Z."/>
            <person name="Grishin N.V."/>
        </authorList>
    </citation>
    <scope>NUCLEOTIDE SEQUENCE [LARGE SCALE GENOMIC DNA]</scope>
    <source>
        <strain evidence="11">CBS 109288 / IBT 7711</strain>
    </source>
</reference>
<evidence type="ECO:0000256" key="7">
    <source>
        <dbReference type="ARBA" id="ARBA00023055"/>
    </source>
</evidence>
<evidence type="ECO:0000256" key="6">
    <source>
        <dbReference type="ARBA" id="ARBA00022729"/>
    </source>
</evidence>
<name>A0A084B0A1_STACB</name>
<dbReference type="SUPFAM" id="SSF81296">
    <property type="entry name" value="E set domains"/>
    <property type="match status" value="1"/>
</dbReference>
<keyword evidence="7" id="KW-0445">Lipid transport</keyword>
<dbReference type="HOGENOM" id="CLU_097982_0_0_1"/>
<dbReference type="InterPro" id="IPR014756">
    <property type="entry name" value="Ig_E-set"/>
</dbReference>
<dbReference type="Pfam" id="PF02221">
    <property type="entry name" value="E1_DerP2_DerF2"/>
    <property type="match status" value="1"/>
</dbReference>
<dbReference type="PANTHER" id="PTHR11306:SF0">
    <property type="entry name" value="PHOSPHATIDYLGLYCEROL_PHOSPHATIDYLINOSITOL TRANSFER PROTEIN"/>
    <property type="match status" value="1"/>
</dbReference>
<evidence type="ECO:0000256" key="4">
    <source>
        <dbReference type="ARBA" id="ARBA00016056"/>
    </source>
</evidence>
<evidence type="ECO:0000256" key="8">
    <source>
        <dbReference type="SAM" id="SignalP"/>
    </source>
</evidence>
<dbReference type="AlphaFoldDB" id="A0A084B0A1"/>
<dbReference type="InterPro" id="IPR003172">
    <property type="entry name" value="ML_dom"/>
</dbReference>
<feature type="domain" description="MD-2-related lipid-recognition" evidence="9">
    <location>
        <begin position="42"/>
        <end position="164"/>
    </location>
</feature>
<feature type="chain" id="PRO_5001771527" description="Phosphatidylglycerol/phosphatidylinositol transfer protein" evidence="8">
    <location>
        <begin position="20"/>
        <end position="183"/>
    </location>
</feature>
<organism evidence="10 11">
    <name type="scientific">Stachybotrys chartarum (strain CBS 109288 / IBT 7711)</name>
    <name type="common">Toxic black mold</name>
    <name type="synonym">Stilbospora chartarum</name>
    <dbReference type="NCBI Taxonomy" id="1280523"/>
    <lineage>
        <taxon>Eukaryota</taxon>
        <taxon>Fungi</taxon>
        <taxon>Dikarya</taxon>
        <taxon>Ascomycota</taxon>
        <taxon>Pezizomycotina</taxon>
        <taxon>Sordariomycetes</taxon>
        <taxon>Hypocreomycetidae</taxon>
        <taxon>Hypocreales</taxon>
        <taxon>Stachybotryaceae</taxon>
        <taxon>Stachybotrys</taxon>
    </lineage>
</organism>
<comment type="function">
    <text evidence="1">Catalyzes the intermembrane transfer of phosphatidylglycerol and phosphatidylinositol.</text>
</comment>
<comment type="similarity">
    <text evidence="2">Belongs to the NPC2 family.</text>
</comment>
<feature type="signal peptide" evidence="8">
    <location>
        <begin position="1"/>
        <end position="19"/>
    </location>
</feature>
<gene>
    <name evidence="10" type="ORF">S7711_00817</name>
</gene>
<dbReference type="SMART" id="SM00737">
    <property type="entry name" value="ML"/>
    <property type="match status" value="1"/>
</dbReference>
<dbReference type="PANTHER" id="PTHR11306">
    <property type="entry name" value="NIEMANN PICK TYPE C2 PROTEIN NPC2-RELATED"/>
    <property type="match status" value="1"/>
</dbReference>
<dbReference type="CDD" id="cd00917">
    <property type="entry name" value="PG-PI_TP"/>
    <property type="match status" value="1"/>
</dbReference>
<evidence type="ECO:0000259" key="9">
    <source>
        <dbReference type="SMART" id="SM00737"/>
    </source>
</evidence>
<protein>
    <recommendedName>
        <fullName evidence="4">Phosphatidylglycerol/phosphatidylinositol transfer protein</fullName>
    </recommendedName>
</protein>
<accession>A0A084B0A1</accession>
<evidence type="ECO:0000256" key="2">
    <source>
        <dbReference type="ARBA" id="ARBA00006370"/>
    </source>
</evidence>
<evidence type="ECO:0000256" key="1">
    <source>
        <dbReference type="ARBA" id="ARBA00002053"/>
    </source>
</evidence>
<evidence type="ECO:0000256" key="3">
    <source>
        <dbReference type="ARBA" id="ARBA00011245"/>
    </source>
</evidence>
<keyword evidence="11" id="KW-1185">Reference proteome</keyword>
<dbReference type="EMBL" id="KL648402">
    <property type="protein sequence ID" value="KEY70980.1"/>
    <property type="molecule type" value="Genomic_DNA"/>
</dbReference>
<dbReference type="Proteomes" id="UP000028045">
    <property type="component" value="Unassembled WGS sequence"/>
</dbReference>
<evidence type="ECO:0000256" key="5">
    <source>
        <dbReference type="ARBA" id="ARBA00022448"/>
    </source>
</evidence>
<keyword evidence="6 8" id="KW-0732">Signal</keyword>
<proteinExistence type="inferred from homology"/>
<keyword evidence="5" id="KW-0813">Transport</keyword>